<proteinExistence type="predicted"/>
<dbReference type="EMBL" id="ODYU01002653">
    <property type="protein sequence ID" value="SOQ40438.1"/>
    <property type="molecule type" value="Genomic_DNA"/>
</dbReference>
<protein>
    <submittedName>
        <fullName evidence="1">SFRICE_015594</fullName>
    </submittedName>
</protein>
<reference evidence="1" key="1">
    <citation type="submission" date="2016-07" db="EMBL/GenBank/DDBJ databases">
        <authorList>
            <person name="Bretaudeau A."/>
        </authorList>
    </citation>
    <scope>NUCLEOTIDE SEQUENCE</scope>
    <source>
        <strain evidence="1">Rice</strain>
        <tissue evidence="1">Whole body</tissue>
    </source>
</reference>
<dbReference type="AlphaFoldDB" id="A0A2H1VHY4"/>
<accession>A0A2H1VHY4</accession>
<gene>
    <name evidence="1" type="ORF">SFRICE_015594</name>
</gene>
<sequence>MGENHPMTSPALGEARGSVRLLLTKNHPVSTPAFQAGAPINPLGSPHDVFFHKRCAMLRCCGCVWLPPIIFIVIVTHSLAPVETDSAKLSGKSFIYFSRLNEARGSVSFLLTKNHPVPTPAFRAGAPVNLLGGGNHPMTSSVSPKTGGSVRLLLTKNHPVPTPALSRSPAVSLVGVFYLRNKPVNDHTDHLMVSNRRRPWTFETPEALQGSFFLWYKPVNELTDHLMVSNRRRPRTLETPEALQVRCRFLGVRNLKGQCKSSNDFSRQGEARGSVRLLLTKNHPVPTPACRAGAPVNPLDNAQPKLLDPHFIFLRGANHLIASAALGEVRGSVRLLLTKHHSVPTPAFRTGAPVNPLGSPQLRIRHQPY</sequence>
<name>A0A2H1VHY4_SPOFR</name>
<evidence type="ECO:0000313" key="1">
    <source>
        <dbReference type="EMBL" id="SOQ40438.1"/>
    </source>
</evidence>
<organism evidence="1">
    <name type="scientific">Spodoptera frugiperda</name>
    <name type="common">Fall armyworm</name>
    <dbReference type="NCBI Taxonomy" id="7108"/>
    <lineage>
        <taxon>Eukaryota</taxon>
        <taxon>Metazoa</taxon>
        <taxon>Ecdysozoa</taxon>
        <taxon>Arthropoda</taxon>
        <taxon>Hexapoda</taxon>
        <taxon>Insecta</taxon>
        <taxon>Pterygota</taxon>
        <taxon>Neoptera</taxon>
        <taxon>Endopterygota</taxon>
        <taxon>Lepidoptera</taxon>
        <taxon>Glossata</taxon>
        <taxon>Ditrysia</taxon>
        <taxon>Noctuoidea</taxon>
        <taxon>Noctuidae</taxon>
        <taxon>Amphipyrinae</taxon>
        <taxon>Spodoptera</taxon>
    </lineage>
</organism>